<dbReference type="AlphaFoldDB" id="A0A6N1XAU5"/>
<dbReference type="Proteomes" id="UP000509579">
    <property type="component" value="Plasmid unnamed2"/>
</dbReference>
<accession>A0A6N1XAU5</accession>
<geneLocation type="plasmid" evidence="1 3">
    <name>unnamed2</name>
</geneLocation>
<organism evidence="1 3">
    <name type="scientific">Comamonas antarctica</name>
    <dbReference type="NCBI Taxonomy" id="2743470"/>
    <lineage>
        <taxon>Bacteria</taxon>
        <taxon>Pseudomonadati</taxon>
        <taxon>Pseudomonadota</taxon>
        <taxon>Betaproteobacteria</taxon>
        <taxon>Burkholderiales</taxon>
        <taxon>Comamonadaceae</taxon>
        <taxon>Comamonas</taxon>
    </lineage>
</organism>
<dbReference type="EMBL" id="CP054842">
    <property type="protein sequence ID" value="QKV55821.1"/>
    <property type="molecule type" value="Genomic_DNA"/>
</dbReference>
<dbReference type="SUPFAM" id="SSF48295">
    <property type="entry name" value="TrpR-like"/>
    <property type="match status" value="1"/>
</dbReference>
<protein>
    <submittedName>
        <fullName evidence="1">Transposase</fullName>
    </submittedName>
</protein>
<dbReference type="RefSeq" id="WP_175506597.1">
    <property type="nucleotide sequence ID" value="NZ_CP054842.1"/>
</dbReference>
<proteinExistence type="predicted"/>
<keyword evidence="1" id="KW-0614">Plasmid</keyword>
<dbReference type="KEGG" id="aant:HUK68_22445"/>
<gene>
    <name evidence="1" type="ORF">HUK68_22445</name>
    <name evidence="2" type="ORF">HUK68_22640</name>
</gene>
<dbReference type="GO" id="GO:0043565">
    <property type="term" value="F:sequence-specific DNA binding"/>
    <property type="evidence" value="ECO:0007669"/>
    <property type="project" value="InterPro"/>
</dbReference>
<dbReference type="KEGG" id="aant:HUK68_22640"/>
<evidence type="ECO:0000313" key="2">
    <source>
        <dbReference type="EMBL" id="QKV55821.1"/>
    </source>
</evidence>
<dbReference type="GO" id="GO:0006313">
    <property type="term" value="P:DNA transposition"/>
    <property type="evidence" value="ECO:0007669"/>
    <property type="project" value="InterPro"/>
</dbReference>
<keyword evidence="3" id="KW-1185">Reference proteome</keyword>
<reference evidence="1 3" key="1">
    <citation type="submission" date="2020-06" db="EMBL/GenBank/DDBJ databases">
        <title>Acidovorax antarctica sp. nov., isolated from Corinth ice sheet soil, Antarctic Fields Peninsula.</title>
        <authorList>
            <person name="Xu Q."/>
            <person name="Peng F."/>
        </authorList>
    </citation>
    <scope>NUCLEOTIDE SEQUENCE [LARGE SCALE GENOMIC DNA]</scope>
    <source>
        <strain evidence="1 3">16-35-5</strain>
        <plasmid evidence="1 3">unnamed2</plasmid>
    </source>
</reference>
<dbReference type="InterPro" id="IPR010921">
    <property type="entry name" value="Trp_repressor/repl_initiator"/>
</dbReference>
<dbReference type="Pfam" id="PF01527">
    <property type="entry name" value="HTH_Tnp_1"/>
    <property type="match status" value="1"/>
</dbReference>
<dbReference type="EMBL" id="CP054842">
    <property type="protein sequence ID" value="QKV55818.1"/>
    <property type="molecule type" value="Genomic_DNA"/>
</dbReference>
<sequence length="171" mass="18197">MLKDSQSPRYSVPRTRRTYTPQFKAELVAACLQPGALIAATAREHGMNANVLHRWLKEHRLCQRQIAGDLAPAVVCDVAAHCDDAAAAPVIHAQPVSAPAHGPHASAVPAFIAMALGSPVMESKAAGAQADCTDIRIECCHHGTRVTVNWPVAAAAECSRALQSLLQVLRQ</sequence>
<dbReference type="GO" id="GO:0004803">
    <property type="term" value="F:transposase activity"/>
    <property type="evidence" value="ECO:0007669"/>
    <property type="project" value="InterPro"/>
</dbReference>
<evidence type="ECO:0000313" key="1">
    <source>
        <dbReference type="EMBL" id="QKV55818.1"/>
    </source>
</evidence>
<dbReference type="InterPro" id="IPR002514">
    <property type="entry name" value="Transposase_8"/>
</dbReference>
<evidence type="ECO:0000313" key="3">
    <source>
        <dbReference type="Proteomes" id="UP000509579"/>
    </source>
</evidence>
<name>A0A6N1XAU5_9BURK</name>